<accession>A0ABS8G855</accession>
<organism evidence="1 2">
    <name type="scientific">Fluctibacter halophilus</name>
    <dbReference type="NCBI Taxonomy" id="226011"/>
    <lineage>
        <taxon>Bacteria</taxon>
        <taxon>Pseudomonadati</taxon>
        <taxon>Pseudomonadota</taxon>
        <taxon>Gammaproteobacteria</taxon>
        <taxon>Alteromonadales</taxon>
        <taxon>Alteromonadaceae</taxon>
        <taxon>Fluctibacter</taxon>
    </lineage>
</organism>
<dbReference type="RefSeq" id="WP_229160108.1">
    <property type="nucleotide sequence ID" value="NZ_JAJEWP010000002.1"/>
</dbReference>
<reference evidence="1 2" key="1">
    <citation type="submission" date="2021-10" db="EMBL/GenBank/DDBJ databases">
        <title>Draft genome of Aestuariibacter halophilus JC2043.</title>
        <authorList>
            <person name="Emsley S.A."/>
            <person name="Pfannmuller K.M."/>
            <person name="Ushijima B."/>
            <person name="Saw J.H."/>
            <person name="Videau P."/>
        </authorList>
    </citation>
    <scope>NUCLEOTIDE SEQUENCE [LARGE SCALE GENOMIC DNA]</scope>
    <source>
        <strain evidence="1 2">JC2043</strain>
    </source>
</reference>
<evidence type="ECO:0000313" key="2">
    <source>
        <dbReference type="Proteomes" id="UP001520878"/>
    </source>
</evidence>
<comment type="caution">
    <text evidence="1">The sequence shown here is derived from an EMBL/GenBank/DDBJ whole genome shotgun (WGS) entry which is preliminary data.</text>
</comment>
<name>A0ABS8G855_9ALTE</name>
<evidence type="ECO:0000313" key="1">
    <source>
        <dbReference type="EMBL" id="MCC2616608.1"/>
    </source>
</evidence>
<proteinExistence type="predicted"/>
<dbReference type="EMBL" id="JAJEWP010000002">
    <property type="protein sequence ID" value="MCC2616608.1"/>
    <property type="molecule type" value="Genomic_DNA"/>
</dbReference>
<sequence length="121" mass="13558">MRTGIKALDNCIAKWGISLQADTDNPLQQITPLTGRDPRALRMGLPHCILQAIGRQSQDRTVYLHRFTAVYKQSRLLCAVVDEHGQVLEKVYYPRDRKSVQACDIIMQALQSAAHTVPMAA</sequence>
<dbReference type="Proteomes" id="UP001520878">
    <property type="component" value="Unassembled WGS sequence"/>
</dbReference>
<protein>
    <submittedName>
        <fullName evidence="1">Uncharacterized protein</fullName>
    </submittedName>
</protein>
<gene>
    <name evidence="1" type="ORF">LJ739_10175</name>
</gene>
<keyword evidence="2" id="KW-1185">Reference proteome</keyword>